<protein>
    <submittedName>
        <fullName evidence="1">DUF247 domain protein</fullName>
    </submittedName>
</protein>
<evidence type="ECO:0000313" key="3">
    <source>
        <dbReference type="Proteomes" id="UP000002051"/>
    </source>
</evidence>
<proteinExistence type="predicted"/>
<dbReference type="PaxDb" id="3880-AES99929"/>
<dbReference type="eggNOG" id="ENOG502QR4P">
    <property type="taxonomic scope" value="Eukaryota"/>
</dbReference>
<dbReference type="OMA" id="CPINDYL"/>
<organism evidence="1 3">
    <name type="scientific">Medicago truncatula</name>
    <name type="common">Barrel medic</name>
    <name type="synonym">Medicago tribuloides</name>
    <dbReference type="NCBI Taxonomy" id="3880"/>
    <lineage>
        <taxon>Eukaryota</taxon>
        <taxon>Viridiplantae</taxon>
        <taxon>Streptophyta</taxon>
        <taxon>Embryophyta</taxon>
        <taxon>Tracheophyta</taxon>
        <taxon>Spermatophyta</taxon>
        <taxon>Magnoliopsida</taxon>
        <taxon>eudicotyledons</taxon>
        <taxon>Gunneridae</taxon>
        <taxon>Pentapetalae</taxon>
        <taxon>rosids</taxon>
        <taxon>fabids</taxon>
        <taxon>Fabales</taxon>
        <taxon>Fabaceae</taxon>
        <taxon>Papilionoideae</taxon>
        <taxon>50 kb inversion clade</taxon>
        <taxon>NPAAA clade</taxon>
        <taxon>Hologalegina</taxon>
        <taxon>IRL clade</taxon>
        <taxon>Trifolieae</taxon>
        <taxon>Medicago</taxon>
    </lineage>
</organism>
<reference evidence="1 3" key="2">
    <citation type="journal article" date="2014" name="BMC Genomics">
        <title>An improved genome release (version Mt4.0) for the model legume Medicago truncatula.</title>
        <authorList>
            <person name="Tang H."/>
            <person name="Krishnakumar V."/>
            <person name="Bidwell S."/>
            <person name="Rosen B."/>
            <person name="Chan A."/>
            <person name="Zhou S."/>
            <person name="Gentzbittel L."/>
            <person name="Childs K.L."/>
            <person name="Yandell M."/>
            <person name="Gundlach H."/>
            <person name="Mayer K.F."/>
            <person name="Schwartz D.C."/>
            <person name="Town C.D."/>
        </authorList>
    </citation>
    <scope>GENOME REANNOTATION</scope>
    <source>
        <strain evidence="2 3">cv. Jemalong A17</strain>
    </source>
</reference>
<dbReference type="HOGENOM" id="CLU_1284980_0_0_1"/>
<sequence>MELEMKRLDQINEEIKNNGPTIADEKEQWEKPSIYKVPSQLTELKKKAYKPQAISFEHKHRALVRFLKRCQKPIEFLFQCMDQVNDFVFGKHGKLHLMPYIKRDMLMLENQIPLTVLYTLIQVKTGVEEEDHHELLDEKIIKLLNPSTPLIQSLGKCMHILDVYRKSLIQHGPSYPTQLHEAGISFMKSKTKNLKDVSFNRGVLRLPTLKLDDNT</sequence>
<dbReference type="STRING" id="3880.G7KCM0"/>
<evidence type="ECO:0000313" key="1">
    <source>
        <dbReference type="EMBL" id="AES99929.1"/>
    </source>
</evidence>
<name>G7KCM0_MEDTR</name>
<evidence type="ECO:0000313" key="2">
    <source>
        <dbReference type="EnsemblPlants" id="AES99929"/>
    </source>
</evidence>
<dbReference type="EnsemblPlants" id="AES99929">
    <property type="protein sequence ID" value="AES99929"/>
    <property type="gene ID" value="MTR_5g086300"/>
</dbReference>
<dbReference type="EMBL" id="CM001221">
    <property type="protein sequence ID" value="AES99929.1"/>
    <property type="molecule type" value="Genomic_DNA"/>
</dbReference>
<dbReference type="Proteomes" id="UP000002051">
    <property type="component" value="Chromosome 5"/>
</dbReference>
<dbReference type="InterPro" id="IPR004158">
    <property type="entry name" value="DUF247_pln"/>
</dbReference>
<dbReference type="PANTHER" id="PTHR31170">
    <property type="entry name" value="BNAC04G53230D PROTEIN"/>
    <property type="match status" value="1"/>
</dbReference>
<reference evidence="1 3" key="1">
    <citation type="journal article" date="2011" name="Nature">
        <title>The Medicago genome provides insight into the evolution of rhizobial symbioses.</title>
        <authorList>
            <person name="Young N.D."/>
            <person name="Debelle F."/>
            <person name="Oldroyd G.E."/>
            <person name="Geurts R."/>
            <person name="Cannon S.B."/>
            <person name="Udvardi M.K."/>
            <person name="Benedito V.A."/>
            <person name="Mayer K.F."/>
            <person name="Gouzy J."/>
            <person name="Schoof H."/>
            <person name="Van de Peer Y."/>
            <person name="Proost S."/>
            <person name="Cook D.R."/>
            <person name="Meyers B.C."/>
            <person name="Spannagl M."/>
            <person name="Cheung F."/>
            <person name="De Mita S."/>
            <person name="Krishnakumar V."/>
            <person name="Gundlach H."/>
            <person name="Zhou S."/>
            <person name="Mudge J."/>
            <person name="Bharti A.K."/>
            <person name="Murray J.D."/>
            <person name="Naoumkina M.A."/>
            <person name="Rosen B."/>
            <person name="Silverstein K.A."/>
            <person name="Tang H."/>
            <person name="Rombauts S."/>
            <person name="Zhao P.X."/>
            <person name="Zhou P."/>
            <person name="Barbe V."/>
            <person name="Bardou P."/>
            <person name="Bechner M."/>
            <person name="Bellec A."/>
            <person name="Berger A."/>
            <person name="Berges H."/>
            <person name="Bidwell S."/>
            <person name="Bisseling T."/>
            <person name="Choisne N."/>
            <person name="Couloux A."/>
            <person name="Denny R."/>
            <person name="Deshpande S."/>
            <person name="Dai X."/>
            <person name="Doyle J.J."/>
            <person name="Dudez A.M."/>
            <person name="Farmer A.D."/>
            <person name="Fouteau S."/>
            <person name="Franken C."/>
            <person name="Gibelin C."/>
            <person name="Gish J."/>
            <person name="Goldstein S."/>
            <person name="Gonzalez A.J."/>
            <person name="Green P.J."/>
            <person name="Hallab A."/>
            <person name="Hartog M."/>
            <person name="Hua A."/>
            <person name="Humphray S.J."/>
            <person name="Jeong D.H."/>
            <person name="Jing Y."/>
            <person name="Jocker A."/>
            <person name="Kenton S.M."/>
            <person name="Kim D.J."/>
            <person name="Klee K."/>
            <person name="Lai H."/>
            <person name="Lang C."/>
            <person name="Lin S."/>
            <person name="Macmil S.L."/>
            <person name="Magdelenat G."/>
            <person name="Matthews L."/>
            <person name="McCorrison J."/>
            <person name="Monaghan E.L."/>
            <person name="Mun J.H."/>
            <person name="Najar F.Z."/>
            <person name="Nicholson C."/>
            <person name="Noirot C."/>
            <person name="O'Bleness M."/>
            <person name="Paule C.R."/>
            <person name="Poulain J."/>
            <person name="Prion F."/>
            <person name="Qin B."/>
            <person name="Qu C."/>
            <person name="Retzel E.F."/>
            <person name="Riddle C."/>
            <person name="Sallet E."/>
            <person name="Samain S."/>
            <person name="Samson N."/>
            <person name="Sanders I."/>
            <person name="Saurat O."/>
            <person name="Scarpelli C."/>
            <person name="Schiex T."/>
            <person name="Segurens B."/>
            <person name="Severin A.J."/>
            <person name="Sherrier D.J."/>
            <person name="Shi R."/>
            <person name="Sims S."/>
            <person name="Singer S.R."/>
            <person name="Sinharoy S."/>
            <person name="Sterck L."/>
            <person name="Viollet A."/>
            <person name="Wang B.B."/>
            <person name="Wang K."/>
            <person name="Wang M."/>
            <person name="Wang X."/>
            <person name="Warfsmann J."/>
            <person name="Weissenbach J."/>
            <person name="White D.D."/>
            <person name="White J.D."/>
            <person name="Wiley G.B."/>
            <person name="Wincker P."/>
            <person name="Xing Y."/>
            <person name="Yang L."/>
            <person name="Yao Z."/>
            <person name="Ying F."/>
            <person name="Zhai J."/>
            <person name="Zhou L."/>
            <person name="Zuber A."/>
            <person name="Denarie J."/>
            <person name="Dixon R.A."/>
            <person name="May G.D."/>
            <person name="Schwartz D.C."/>
            <person name="Rogers J."/>
            <person name="Quetier F."/>
            <person name="Town C.D."/>
            <person name="Roe B.A."/>
        </authorList>
    </citation>
    <scope>NUCLEOTIDE SEQUENCE [LARGE SCALE GENOMIC DNA]</scope>
    <source>
        <strain evidence="1">A17</strain>
        <strain evidence="2 3">cv. Jemalong A17</strain>
    </source>
</reference>
<keyword evidence="3" id="KW-1185">Reference proteome</keyword>
<gene>
    <name evidence="1" type="ordered locus">MTR_5g086300</name>
</gene>
<dbReference type="Pfam" id="PF03140">
    <property type="entry name" value="DUF247"/>
    <property type="match status" value="1"/>
</dbReference>
<reference evidence="2" key="3">
    <citation type="submission" date="2015-04" db="UniProtKB">
        <authorList>
            <consortium name="EnsemblPlants"/>
        </authorList>
    </citation>
    <scope>IDENTIFICATION</scope>
    <source>
        <strain evidence="2">cv. Jemalong A17</strain>
    </source>
</reference>
<accession>G7KCM0</accession>
<dbReference type="AlphaFoldDB" id="G7KCM0"/>
<dbReference type="PANTHER" id="PTHR31170:SF18">
    <property type="entry name" value="(WILD MALAYSIAN BANANA) HYPOTHETICAL PROTEIN"/>
    <property type="match status" value="1"/>
</dbReference>